<dbReference type="PRINTS" id="PR00039">
    <property type="entry name" value="HTHLYSR"/>
</dbReference>
<dbReference type="PANTHER" id="PTHR30346">
    <property type="entry name" value="TRANSCRIPTIONAL DUAL REGULATOR HCAR-RELATED"/>
    <property type="match status" value="1"/>
</dbReference>
<dbReference type="PANTHER" id="PTHR30346:SF28">
    <property type="entry name" value="HTH-TYPE TRANSCRIPTIONAL REGULATOR CYNR"/>
    <property type="match status" value="1"/>
</dbReference>
<dbReference type="PROSITE" id="PS50931">
    <property type="entry name" value="HTH_LYSR"/>
    <property type="match status" value="1"/>
</dbReference>
<accession>A0A413FD85</accession>
<dbReference type="InterPro" id="IPR036390">
    <property type="entry name" value="WH_DNA-bd_sf"/>
</dbReference>
<evidence type="ECO:0000313" key="7">
    <source>
        <dbReference type="Proteomes" id="UP000283880"/>
    </source>
</evidence>
<organism evidence="6 7">
    <name type="scientific">Enterocloster asparagiformis</name>
    <dbReference type="NCBI Taxonomy" id="333367"/>
    <lineage>
        <taxon>Bacteria</taxon>
        <taxon>Bacillati</taxon>
        <taxon>Bacillota</taxon>
        <taxon>Clostridia</taxon>
        <taxon>Lachnospirales</taxon>
        <taxon>Lachnospiraceae</taxon>
        <taxon>Enterocloster</taxon>
    </lineage>
</organism>
<proteinExistence type="inferred from homology"/>
<keyword evidence="4" id="KW-0804">Transcription</keyword>
<dbReference type="Proteomes" id="UP000283880">
    <property type="component" value="Unassembled WGS sequence"/>
</dbReference>
<dbReference type="SUPFAM" id="SSF46785">
    <property type="entry name" value="Winged helix' DNA-binding domain"/>
    <property type="match status" value="1"/>
</dbReference>
<reference evidence="6 7" key="1">
    <citation type="submission" date="2018-08" db="EMBL/GenBank/DDBJ databases">
        <title>A genome reference for cultivated species of the human gut microbiota.</title>
        <authorList>
            <person name="Zou Y."/>
            <person name="Xue W."/>
            <person name="Luo G."/>
        </authorList>
    </citation>
    <scope>NUCLEOTIDE SEQUENCE [LARGE SCALE GENOMIC DNA]</scope>
    <source>
        <strain evidence="6 7">AF04-15</strain>
    </source>
</reference>
<dbReference type="GO" id="GO:0003700">
    <property type="term" value="F:DNA-binding transcription factor activity"/>
    <property type="evidence" value="ECO:0007669"/>
    <property type="project" value="InterPro"/>
</dbReference>
<feature type="domain" description="HTH lysR-type" evidence="5">
    <location>
        <begin position="3"/>
        <end position="60"/>
    </location>
</feature>
<keyword evidence="3" id="KW-0238">DNA-binding</keyword>
<evidence type="ECO:0000313" key="6">
    <source>
        <dbReference type="EMBL" id="RGX27796.1"/>
    </source>
</evidence>
<sequence length="306" mass="34873">MQINPKTLRYILAIAEEKSFSRAAEKLFISQPSLSQHIRNAEKEMGVQFFNRTVIPITLTYAGERLVTAARDFLQLEDRLTRELNDIIDSQSGRLIIGTTLTRGTYIIPHLFPAFKQEYPNVELVIREGTNDYLIDLVLKGNIDFAFVGESHPDLVSVVMRDDRLLLAAPIGCAAAQTYIAKGKRTVDLCDFAQEPFILLHTEQALRINSNKILTDYGLDPLVAYKTRSFETAFRMAEAGLGCTFVISSKHRASERIAFFDFDRGVYSYPLLLVYRKNMYLSKAMKRFLDLTDQLKKNWDAHTAED</sequence>
<dbReference type="Gene3D" id="3.40.190.290">
    <property type="match status" value="1"/>
</dbReference>
<dbReference type="GO" id="GO:0032993">
    <property type="term" value="C:protein-DNA complex"/>
    <property type="evidence" value="ECO:0007669"/>
    <property type="project" value="TreeGrafter"/>
</dbReference>
<dbReference type="Pfam" id="PF00126">
    <property type="entry name" value="HTH_1"/>
    <property type="match status" value="1"/>
</dbReference>
<evidence type="ECO:0000259" key="5">
    <source>
        <dbReference type="PROSITE" id="PS50931"/>
    </source>
</evidence>
<dbReference type="SUPFAM" id="SSF53850">
    <property type="entry name" value="Periplasmic binding protein-like II"/>
    <property type="match status" value="1"/>
</dbReference>
<dbReference type="Gene3D" id="1.10.10.10">
    <property type="entry name" value="Winged helix-like DNA-binding domain superfamily/Winged helix DNA-binding domain"/>
    <property type="match status" value="1"/>
</dbReference>
<dbReference type="GO" id="GO:0003677">
    <property type="term" value="F:DNA binding"/>
    <property type="evidence" value="ECO:0007669"/>
    <property type="project" value="UniProtKB-KW"/>
</dbReference>
<evidence type="ECO:0000256" key="4">
    <source>
        <dbReference type="ARBA" id="ARBA00023163"/>
    </source>
</evidence>
<dbReference type="CDD" id="cd05466">
    <property type="entry name" value="PBP2_LTTR_substrate"/>
    <property type="match status" value="1"/>
</dbReference>
<name>A0A413FD85_9FIRM</name>
<comment type="similarity">
    <text evidence="1">Belongs to the LysR transcriptional regulatory family.</text>
</comment>
<protein>
    <submittedName>
        <fullName evidence="6">LysR family transcriptional regulator</fullName>
    </submittedName>
</protein>
<dbReference type="RefSeq" id="WP_007708240.1">
    <property type="nucleotide sequence ID" value="NZ_JAWRJJ010000135.1"/>
</dbReference>
<gene>
    <name evidence="6" type="ORF">DWV29_15775</name>
</gene>
<dbReference type="OrthoDB" id="9785745at2"/>
<dbReference type="InterPro" id="IPR036388">
    <property type="entry name" value="WH-like_DNA-bd_sf"/>
</dbReference>
<evidence type="ECO:0000256" key="1">
    <source>
        <dbReference type="ARBA" id="ARBA00009437"/>
    </source>
</evidence>
<keyword evidence="2" id="KW-0805">Transcription regulation</keyword>
<dbReference type="AlphaFoldDB" id="A0A413FD85"/>
<dbReference type="FunFam" id="1.10.10.10:FF:000001">
    <property type="entry name" value="LysR family transcriptional regulator"/>
    <property type="match status" value="1"/>
</dbReference>
<evidence type="ECO:0000256" key="2">
    <source>
        <dbReference type="ARBA" id="ARBA00023015"/>
    </source>
</evidence>
<dbReference type="EMBL" id="QSBM01000012">
    <property type="protein sequence ID" value="RGX27796.1"/>
    <property type="molecule type" value="Genomic_DNA"/>
</dbReference>
<comment type="caution">
    <text evidence="6">The sequence shown here is derived from an EMBL/GenBank/DDBJ whole genome shotgun (WGS) entry which is preliminary data.</text>
</comment>
<dbReference type="Pfam" id="PF03466">
    <property type="entry name" value="LysR_substrate"/>
    <property type="match status" value="1"/>
</dbReference>
<dbReference type="InterPro" id="IPR000847">
    <property type="entry name" value="LysR_HTH_N"/>
</dbReference>
<evidence type="ECO:0000256" key="3">
    <source>
        <dbReference type="ARBA" id="ARBA00023125"/>
    </source>
</evidence>
<dbReference type="InterPro" id="IPR005119">
    <property type="entry name" value="LysR_subst-bd"/>
</dbReference>